<dbReference type="AlphaFoldDB" id="A0AAN7BFL2"/>
<dbReference type="Gene3D" id="1.20.58.1590">
    <property type="entry name" value="Tethering factor for nuclear proteasome Cut8/Sts1"/>
    <property type="match status" value="1"/>
</dbReference>
<dbReference type="InterPro" id="IPR038422">
    <property type="entry name" value="Cut8/Sts1_sf"/>
</dbReference>
<keyword evidence="5 9" id="KW-0963">Cytoplasm</keyword>
<evidence type="ECO:0000256" key="9">
    <source>
        <dbReference type="RuleBase" id="RU368013"/>
    </source>
</evidence>
<proteinExistence type="inferred from homology"/>
<dbReference type="EMBL" id="MU858047">
    <property type="protein sequence ID" value="KAK4219565.1"/>
    <property type="molecule type" value="Genomic_DNA"/>
</dbReference>
<feature type="region of interest" description="Disordered" evidence="10">
    <location>
        <begin position="1"/>
        <end position="70"/>
    </location>
</feature>
<gene>
    <name evidence="11" type="ORF">QBC37DRAFT_108093</name>
</gene>
<protein>
    <recommendedName>
        <fullName evidence="3 9">Tethering factor for nuclear proteasome STS1</fullName>
    </recommendedName>
</protein>
<evidence type="ECO:0000256" key="8">
    <source>
        <dbReference type="ARBA" id="ARBA00025651"/>
    </source>
</evidence>
<dbReference type="GO" id="GO:0031965">
    <property type="term" value="C:nuclear membrane"/>
    <property type="evidence" value="ECO:0007669"/>
    <property type="project" value="TreeGrafter"/>
</dbReference>
<keyword evidence="12" id="KW-1185">Reference proteome</keyword>
<feature type="compositionally biased region" description="Polar residues" evidence="10">
    <location>
        <begin position="49"/>
        <end position="64"/>
    </location>
</feature>
<name>A0AAN7BFL2_9PEZI</name>
<reference evidence="11" key="2">
    <citation type="submission" date="2023-05" db="EMBL/GenBank/DDBJ databases">
        <authorList>
            <consortium name="Lawrence Berkeley National Laboratory"/>
            <person name="Steindorff A."/>
            <person name="Hensen N."/>
            <person name="Bonometti L."/>
            <person name="Westerberg I."/>
            <person name="Brannstrom I.O."/>
            <person name="Guillou S."/>
            <person name="Cros-Aarteil S."/>
            <person name="Calhoun S."/>
            <person name="Haridas S."/>
            <person name="Kuo A."/>
            <person name="Mondo S."/>
            <person name="Pangilinan J."/>
            <person name="Riley R."/>
            <person name="Labutti K."/>
            <person name="Andreopoulos B."/>
            <person name="Lipzen A."/>
            <person name="Chen C."/>
            <person name="Yanf M."/>
            <person name="Daum C."/>
            <person name="Ng V."/>
            <person name="Clum A."/>
            <person name="Ohm R."/>
            <person name="Martin F."/>
            <person name="Silar P."/>
            <person name="Natvig D."/>
            <person name="Lalanne C."/>
            <person name="Gautier V."/>
            <person name="Ament-Velasquez S.L."/>
            <person name="Kruys A."/>
            <person name="Hutchinson M.I."/>
            <person name="Powell A.J."/>
            <person name="Barry K."/>
            <person name="Miller A.N."/>
            <person name="Grigoriev I.V."/>
            <person name="Debuchy R."/>
            <person name="Gladieux P."/>
            <person name="Thoren M.H."/>
            <person name="Johannesson H."/>
        </authorList>
    </citation>
    <scope>NUCLEOTIDE SEQUENCE</scope>
    <source>
        <strain evidence="11">PSN293</strain>
    </source>
</reference>
<evidence type="ECO:0000256" key="10">
    <source>
        <dbReference type="SAM" id="MobiDB-lite"/>
    </source>
</evidence>
<evidence type="ECO:0000256" key="5">
    <source>
        <dbReference type="ARBA" id="ARBA00022490"/>
    </source>
</evidence>
<keyword evidence="6 9" id="KW-0653">Protein transport</keyword>
<dbReference type="GO" id="GO:0070628">
    <property type="term" value="F:proteasome binding"/>
    <property type="evidence" value="ECO:0007669"/>
    <property type="project" value="TreeGrafter"/>
</dbReference>
<accession>A0AAN7BFL2</accession>
<dbReference type="PANTHER" id="PTHR28032">
    <property type="entry name" value="FI02826P"/>
    <property type="match status" value="1"/>
</dbReference>
<dbReference type="GO" id="GO:0015031">
    <property type="term" value="P:protein transport"/>
    <property type="evidence" value="ECO:0007669"/>
    <property type="project" value="UniProtKB-UniRule"/>
</dbReference>
<dbReference type="GO" id="GO:0031144">
    <property type="term" value="P:proteasome localization"/>
    <property type="evidence" value="ECO:0007669"/>
    <property type="project" value="UniProtKB-UniRule"/>
</dbReference>
<dbReference type="GO" id="GO:0071630">
    <property type="term" value="P:nuclear protein quality control by the ubiquitin-proteasome system"/>
    <property type="evidence" value="ECO:0007669"/>
    <property type="project" value="UniProtKB-UniRule"/>
</dbReference>
<comment type="function">
    <text evidence="8 9">Involved in ubiquitin-mediated protein degradation. Regulatory factor in the ubiquitin/proteasome pathway that controls the turnover of proteasome substrates. Targets proteasomes to the nucleus and facilitates the degradation of nuclear proteins.</text>
</comment>
<evidence type="ECO:0000313" key="11">
    <source>
        <dbReference type="EMBL" id="KAK4219565.1"/>
    </source>
</evidence>
<comment type="similarity">
    <text evidence="1 9">Belongs to the cut8/STS1 family.</text>
</comment>
<reference evidence="11" key="1">
    <citation type="journal article" date="2023" name="Mol. Phylogenet. Evol.">
        <title>Genome-scale phylogeny and comparative genomics of the fungal order Sordariales.</title>
        <authorList>
            <person name="Hensen N."/>
            <person name="Bonometti L."/>
            <person name="Westerberg I."/>
            <person name="Brannstrom I.O."/>
            <person name="Guillou S."/>
            <person name="Cros-Aarteil S."/>
            <person name="Calhoun S."/>
            <person name="Haridas S."/>
            <person name="Kuo A."/>
            <person name="Mondo S."/>
            <person name="Pangilinan J."/>
            <person name="Riley R."/>
            <person name="LaButti K."/>
            <person name="Andreopoulos B."/>
            <person name="Lipzen A."/>
            <person name="Chen C."/>
            <person name="Yan M."/>
            <person name="Daum C."/>
            <person name="Ng V."/>
            <person name="Clum A."/>
            <person name="Steindorff A."/>
            <person name="Ohm R.A."/>
            <person name="Martin F."/>
            <person name="Silar P."/>
            <person name="Natvig D.O."/>
            <person name="Lalanne C."/>
            <person name="Gautier V."/>
            <person name="Ament-Velasquez S.L."/>
            <person name="Kruys A."/>
            <person name="Hutchinson M.I."/>
            <person name="Powell A.J."/>
            <person name="Barry K."/>
            <person name="Miller A.N."/>
            <person name="Grigoriev I.V."/>
            <person name="Debuchy R."/>
            <person name="Gladieux P."/>
            <person name="Hiltunen Thoren M."/>
            <person name="Johannesson H."/>
        </authorList>
    </citation>
    <scope>NUCLEOTIDE SEQUENCE</scope>
    <source>
        <strain evidence="11">PSN293</strain>
    </source>
</reference>
<dbReference type="FunFam" id="1.20.58.1590:FF:000001">
    <property type="entry name" value="Tethering factor for nuclear proteasome STS1"/>
    <property type="match status" value="1"/>
</dbReference>
<keyword evidence="4 9" id="KW-0813">Transport</keyword>
<organism evidence="11 12">
    <name type="scientific">Rhypophila decipiens</name>
    <dbReference type="NCBI Taxonomy" id="261697"/>
    <lineage>
        <taxon>Eukaryota</taxon>
        <taxon>Fungi</taxon>
        <taxon>Dikarya</taxon>
        <taxon>Ascomycota</taxon>
        <taxon>Pezizomycotina</taxon>
        <taxon>Sordariomycetes</taxon>
        <taxon>Sordariomycetidae</taxon>
        <taxon>Sordariales</taxon>
        <taxon>Naviculisporaceae</taxon>
        <taxon>Rhypophila</taxon>
    </lineage>
</organism>
<comment type="subcellular location">
    <subcellularLocation>
        <location evidence="9">Cytoplasm</location>
    </subcellularLocation>
    <subcellularLocation>
        <location evidence="9">Nucleus</location>
    </subcellularLocation>
</comment>
<evidence type="ECO:0000256" key="4">
    <source>
        <dbReference type="ARBA" id="ARBA00022448"/>
    </source>
</evidence>
<evidence type="ECO:0000313" key="12">
    <source>
        <dbReference type="Proteomes" id="UP001301769"/>
    </source>
</evidence>
<evidence type="ECO:0000256" key="6">
    <source>
        <dbReference type="ARBA" id="ARBA00022927"/>
    </source>
</evidence>
<dbReference type="InterPro" id="IPR013868">
    <property type="entry name" value="Cut8/Sts1_fam"/>
</dbReference>
<dbReference type="PANTHER" id="PTHR28032:SF1">
    <property type="entry name" value="FI02826P"/>
    <property type="match status" value="1"/>
</dbReference>
<dbReference type="GO" id="GO:0005737">
    <property type="term" value="C:cytoplasm"/>
    <property type="evidence" value="ECO:0007669"/>
    <property type="project" value="UniProtKB-SubCell"/>
</dbReference>
<keyword evidence="7 9" id="KW-0539">Nucleus</keyword>
<comment type="subunit">
    <text evidence="2 9">Binds the proteasome.</text>
</comment>
<dbReference type="Proteomes" id="UP001301769">
    <property type="component" value="Unassembled WGS sequence"/>
</dbReference>
<evidence type="ECO:0000256" key="3">
    <source>
        <dbReference type="ARBA" id="ARBA00016204"/>
    </source>
</evidence>
<evidence type="ECO:0000256" key="7">
    <source>
        <dbReference type="ARBA" id="ARBA00023242"/>
    </source>
</evidence>
<sequence length="306" mass="33883">MNVLLSPQPPLFPHQHETARRSPPRTMSSSYNMTSKKRKADEDGDEMSVSPSNSPAISQRQLSRPSKKVRQGIDMVGRPLPLPRLLETLDTTQLRTVLQTICERHPDIGHEVATGAPRPSVTAALDVLGEYQERLRAAVPFGHSSSDYTYFRVKQPLAALVDAISDFTPQYLPPIENQPNLSLQYLDGATKVIHDLPNWESLQYRHHKNNAYDEISRAWALVITEASKRKAGFVLHTGGWDQILARHHQQSGNRLEQAMQAMATETGWIGTNGAPSTPASGSGDQNSILNQLINGTYGSPVRVGPW</sequence>
<feature type="compositionally biased region" description="Polar residues" evidence="10">
    <location>
        <begin position="25"/>
        <end position="34"/>
    </location>
</feature>
<dbReference type="Pfam" id="PF08559">
    <property type="entry name" value="Cut8"/>
    <property type="match status" value="1"/>
</dbReference>
<evidence type="ECO:0000256" key="1">
    <source>
        <dbReference type="ARBA" id="ARBA00006199"/>
    </source>
</evidence>
<comment type="caution">
    <text evidence="11">The sequence shown here is derived from an EMBL/GenBank/DDBJ whole genome shotgun (WGS) entry which is preliminary data.</text>
</comment>
<evidence type="ECO:0000256" key="2">
    <source>
        <dbReference type="ARBA" id="ARBA00011464"/>
    </source>
</evidence>